<feature type="region of interest" description="Disordered" evidence="2">
    <location>
        <begin position="1226"/>
        <end position="1245"/>
    </location>
</feature>
<feature type="compositionally biased region" description="Low complexity" evidence="2">
    <location>
        <begin position="1284"/>
        <end position="1295"/>
    </location>
</feature>
<feature type="compositionally biased region" description="Polar residues" evidence="2">
    <location>
        <begin position="1398"/>
        <end position="1417"/>
    </location>
</feature>
<feature type="coiled-coil region" evidence="1">
    <location>
        <begin position="316"/>
        <end position="460"/>
    </location>
</feature>
<accession>A0AA85AFK0</accession>
<feature type="compositionally biased region" description="Polar residues" evidence="2">
    <location>
        <begin position="1229"/>
        <end position="1239"/>
    </location>
</feature>
<feature type="compositionally biased region" description="Low complexity" evidence="2">
    <location>
        <begin position="1044"/>
        <end position="1053"/>
    </location>
</feature>
<protein>
    <submittedName>
        <fullName evidence="4">Uncharacterized protein</fullName>
    </submittedName>
</protein>
<feature type="compositionally biased region" description="Polar residues" evidence="2">
    <location>
        <begin position="1168"/>
        <end position="1177"/>
    </location>
</feature>
<dbReference type="WBParaSite" id="SMRG1_80900.9">
    <property type="protein sequence ID" value="SMRG1_80900.9"/>
    <property type="gene ID" value="SMRG1_80900"/>
</dbReference>
<keyword evidence="1" id="KW-0175">Coiled coil</keyword>
<feature type="compositionally biased region" description="Polar residues" evidence="2">
    <location>
        <begin position="1296"/>
        <end position="1314"/>
    </location>
</feature>
<dbReference type="SUPFAM" id="SSF116907">
    <property type="entry name" value="Hook domain"/>
    <property type="match status" value="1"/>
</dbReference>
<feature type="compositionally biased region" description="Basic residues" evidence="2">
    <location>
        <begin position="1181"/>
        <end position="1191"/>
    </location>
</feature>
<feature type="region of interest" description="Disordered" evidence="2">
    <location>
        <begin position="1281"/>
        <end position="1319"/>
    </location>
</feature>
<evidence type="ECO:0000313" key="3">
    <source>
        <dbReference type="Proteomes" id="UP000050790"/>
    </source>
</evidence>
<feature type="compositionally biased region" description="Polar residues" evidence="2">
    <location>
        <begin position="1200"/>
        <end position="1216"/>
    </location>
</feature>
<name>A0AA85AFK0_9TREM</name>
<sequence length="1506" mass="170685">MDGFMKESLLKWISLITERNVSIIDGEILNNLIDLSGACSAVTTSECFKDRIGSFLDATFHPGVSNLFDIEGVISGKANDVELFGLCLTVLLGCLQCPSKQLFMDPALDLSLDMQTAIFHLIQVPMTQLSLHHEFTRDLVTSRILDSSHLIHTDNLPTLHQTITCKIEEEVSEPSSRPLSSTDTCNGQKVICNDNRNYGLSVNTLGFEFTRPNSPTEYANGHTNKLKNGLDHRPSNLSLCNTPDRSLCIASRLNLTDNSEHNANHTHHVPPPLASPLTSLKFLLDSPSLTHKTQFRESEREKRRLAVELEKERICRDEAESLVSGLRKQLEEATVRATESESRALRLSRELTALHDQGDELAHCRNELALREEEIKNLKLRVMGFQDLMAHTRKLEMEKIDLQQECEDLRLKVDQQLSQLREFKERRIKCSEIEELKSKLRDVEAQLLQQLREREMIEKDIRQQHEMSTQLKLQYSIKKLQPNTKSLDIHQSKCNIEEIECSEQENKVVDQHSILNNSCQDLSILKPGENLGTVLEDDLKSARLFISKLQSQFDEELGSARQLLEEKTKRLYELEQIISNRLSITETIDVTTQTEMSCTTRTTTTSPNELLSPELLPALTVDAYNAAAAADRRGLSNELVRLHEEIAQSKSYACELEQRLTEMEGELHCTKDKLIYQTTLSNRNQENWIMIEQEYRELQRQHRILQNNLLLSEEERSRGGEMMIAENNAEFEAARANYEKEIGLLNQQLLETTFECRRLEAERARVAERNSDLQRELETTRILVDSLKQNSECKPVEYSNHIRKSAPIISSNLRLPSSMPNGDNNNGICNSNGLYSKGYKANQRCLSDSLEDWEDSDHDHVDLNVSPSHQIRSSIYPHEVKSKLNHHYNRDYSCIVNSRLNDESRKPEYNYPNNEESRYLKSKKRHSKLRTDSKQLDRLASKTQELEEFAIRLREQFNEILSEEEENSEHQSSTQVNSSSVNVYPYLTDVHNNQHALKNNPLVIPKNQYQLNGFNYELVDEDGDDVEQREQDTDADSPAYTDLSQVSPVSQPVDSGCQNTKLTINNLQTNTSHNGQSMLQNHSQSVGFMPSVSKNLRSSSPLSSAFRFNGSSSRLSDPIPSSWSFDPNRLKELHLRNRLQPSHLRSSYPVETQVINSNDIVGTLSQMTTDNVNQSPNRIKASGRKMHRNNCHNKEPPVNNVGSNPTSRTVPSSLSNDHQKNLHIKSRQDNNFELESTPSPLAAGYQPLPKDIQSFSEALISASVDSKALDYVLTTHPNLIKSANTNNDNNNNNSNGCKSSHSLSSSIQNVNIPTSDRKPGFCNSVPDTFAKHHKNRSRYNVHELKIDNGTGGGLSSDNENMNPPLLNIACRRFTDADLFVKPLDPVRVHRHKSKKFDTYSTPRTNGISPTSSVQSVDDLSGASSIRSSKSSIAFEIKNDQKVNVRRLPAPTSQLSSQYHNNNNDNMKSRKLEQSTRKLNNFNCKSAFSSSKLTTSINNTSTPLIPQ</sequence>
<feature type="region of interest" description="Disordered" evidence="2">
    <location>
        <begin position="1397"/>
        <end position="1418"/>
    </location>
</feature>
<organism evidence="3 4">
    <name type="scientific">Schistosoma margrebowiei</name>
    <dbReference type="NCBI Taxonomy" id="48269"/>
    <lineage>
        <taxon>Eukaryota</taxon>
        <taxon>Metazoa</taxon>
        <taxon>Spiralia</taxon>
        <taxon>Lophotrochozoa</taxon>
        <taxon>Platyhelminthes</taxon>
        <taxon>Trematoda</taxon>
        <taxon>Digenea</taxon>
        <taxon>Strigeidida</taxon>
        <taxon>Schistosomatoidea</taxon>
        <taxon>Schistosomatidae</taxon>
        <taxon>Schistosoma</taxon>
    </lineage>
</organism>
<feature type="region of interest" description="Disordered" evidence="2">
    <location>
        <begin position="1168"/>
        <end position="1219"/>
    </location>
</feature>
<reference evidence="4" key="1">
    <citation type="submission" date="2023-11" db="UniProtKB">
        <authorList>
            <consortium name="WormBaseParasite"/>
        </authorList>
    </citation>
    <scope>IDENTIFICATION</scope>
</reference>
<dbReference type="Proteomes" id="UP000050790">
    <property type="component" value="Unassembled WGS sequence"/>
</dbReference>
<evidence type="ECO:0000256" key="1">
    <source>
        <dbReference type="SAM" id="Coils"/>
    </source>
</evidence>
<feature type="coiled-coil region" evidence="1">
    <location>
        <begin position="695"/>
        <end position="790"/>
    </location>
</feature>
<evidence type="ECO:0000313" key="4">
    <source>
        <dbReference type="WBParaSite" id="SMRG1_80900.9"/>
    </source>
</evidence>
<evidence type="ECO:0000256" key="2">
    <source>
        <dbReference type="SAM" id="MobiDB-lite"/>
    </source>
</evidence>
<feature type="region of interest" description="Disordered" evidence="2">
    <location>
        <begin position="903"/>
        <end position="933"/>
    </location>
</feature>
<feature type="region of interest" description="Disordered" evidence="2">
    <location>
        <begin position="1023"/>
        <end position="1055"/>
    </location>
</feature>
<proteinExistence type="predicted"/>